<feature type="signal peptide" evidence="1">
    <location>
        <begin position="1"/>
        <end position="22"/>
    </location>
</feature>
<organism evidence="2">
    <name type="scientific">Opuntia streptacantha</name>
    <name type="common">Prickly pear cactus</name>
    <name type="synonym">Opuntia cardona</name>
    <dbReference type="NCBI Taxonomy" id="393608"/>
    <lineage>
        <taxon>Eukaryota</taxon>
        <taxon>Viridiplantae</taxon>
        <taxon>Streptophyta</taxon>
        <taxon>Embryophyta</taxon>
        <taxon>Tracheophyta</taxon>
        <taxon>Spermatophyta</taxon>
        <taxon>Magnoliopsida</taxon>
        <taxon>eudicotyledons</taxon>
        <taxon>Gunneridae</taxon>
        <taxon>Pentapetalae</taxon>
        <taxon>Caryophyllales</taxon>
        <taxon>Cactineae</taxon>
        <taxon>Cactaceae</taxon>
        <taxon>Opuntioideae</taxon>
        <taxon>Opuntia</taxon>
    </lineage>
</organism>
<name>A0A7C8YD39_OPUST</name>
<sequence length="107" mass="12264">MVQLLFHKITLLVSLLSLETQTEYRFDTVKTTNIISIPLENNPKSCKTQLNQHQSLNKTISLAVLKIPPLFKIGFHFSVTSQLLYVTQSKSRHTLINLVPQIIIDNY</sequence>
<accession>A0A7C8YD39</accession>
<protein>
    <submittedName>
        <fullName evidence="2">Uncharacterized protein</fullName>
    </submittedName>
</protein>
<dbReference type="AlphaFoldDB" id="A0A7C8YD39"/>
<evidence type="ECO:0000313" key="2">
    <source>
        <dbReference type="EMBL" id="MBA4615318.1"/>
    </source>
</evidence>
<reference evidence="2" key="2">
    <citation type="submission" date="2020-07" db="EMBL/GenBank/DDBJ databases">
        <authorList>
            <person name="Vera ALvarez R."/>
            <person name="Arias-Moreno D.M."/>
            <person name="Jimenez-Jacinto V."/>
            <person name="Jimenez-Bremont J.F."/>
            <person name="Swaminathan K."/>
            <person name="Moose S.P."/>
            <person name="Guerrero-Gonzalez M.L."/>
            <person name="Marino-Ramirez L."/>
            <person name="Landsman D."/>
            <person name="Rodriguez-Kessler M."/>
            <person name="Delgado-Sanchez P."/>
        </authorList>
    </citation>
    <scope>NUCLEOTIDE SEQUENCE</scope>
    <source>
        <tissue evidence="2">Cladode</tissue>
    </source>
</reference>
<dbReference type="EMBL" id="GISG01006937">
    <property type="protein sequence ID" value="MBA4615318.1"/>
    <property type="molecule type" value="Transcribed_RNA"/>
</dbReference>
<proteinExistence type="predicted"/>
<feature type="chain" id="PRO_5027855831" evidence="1">
    <location>
        <begin position="23"/>
        <end position="107"/>
    </location>
</feature>
<reference evidence="2" key="1">
    <citation type="journal article" date="2013" name="J. Plant Res.">
        <title>Effect of fungi and light on seed germination of three Opuntia species from semiarid lands of central Mexico.</title>
        <authorList>
            <person name="Delgado-Sanchez P."/>
            <person name="Jimenez-Bremont J.F."/>
            <person name="Guerrero-Gonzalez Mde L."/>
            <person name="Flores J."/>
        </authorList>
    </citation>
    <scope>NUCLEOTIDE SEQUENCE</scope>
    <source>
        <tissue evidence="2">Cladode</tissue>
    </source>
</reference>
<evidence type="ECO:0000256" key="1">
    <source>
        <dbReference type="SAM" id="SignalP"/>
    </source>
</evidence>
<keyword evidence="1" id="KW-0732">Signal</keyword>